<keyword evidence="5" id="KW-1185">Reference proteome</keyword>
<feature type="transmembrane region" description="Helical" evidence="2">
    <location>
        <begin position="35"/>
        <end position="55"/>
    </location>
</feature>
<reference evidence="4 5" key="1">
    <citation type="submission" date="2015-12" db="EMBL/GenBank/DDBJ databases">
        <title>Draft genome sequence of Streptomyces silvensis ATCC 53525, a producer of novel hormone antagonists.</title>
        <authorList>
            <person name="Johnston C.W."/>
            <person name="Li Y."/>
            <person name="Magarvey N.A."/>
        </authorList>
    </citation>
    <scope>NUCLEOTIDE SEQUENCE [LARGE SCALE GENOMIC DNA]</scope>
    <source>
        <strain evidence="4 5">ATCC 53525</strain>
    </source>
</reference>
<dbReference type="AlphaFoldDB" id="A0A0W7WZB4"/>
<keyword evidence="2" id="KW-0812">Transmembrane</keyword>
<evidence type="ECO:0000313" key="5">
    <source>
        <dbReference type="Proteomes" id="UP000054804"/>
    </source>
</evidence>
<comment type="caution">
    <text evidence="4">The sequence shown here is derived from an EMBL/GenBank/DDBJ whole genome shotgun (WGS) entry which is preliminary data.</text>
</comment>
<dbReference type="OrthoDB" id="2340043at2"/>
<dbReference type="Proteomes" id="UP000054804">
    <property type="component" value="Unassembled WGS sequence"/>
</dbReference>
<dbReference type="GO" id="GO:0003824">
    <property type="term" value="F:catalytic activity"/>
    <property type="evidence" value="ECO:0007669"/>
    <property type="project" value="InterPro"/>
</dbReference>
<accession>A0A0W7WZB4</accession>
<evidence type="ECO:0000259" key="3">
    <source>
        <dbReference type="Pfam" id="PF03372"/>
    </source>
</evidence>
<evidence type="ECO:0000256" key="1">
    <source>
        <dbReference type="SAM" id="MobiDB-lite"/>
    </source>
</evidence>
<feature type="transmembrane region" description="Helical" evidence="2">
    <location>
        <begin position="67"/>
        <end position="87"/>
    </location>
</feature>
<proteinExistence type="predicted"/>
<dbReference type="Pfam" id="PF03372">
    <property type="entry name" value="Exo_endo_phos"/>
    <property type="match status" value="1"/>
</dbReference>
<dbReference type="EMBL" id="LOCL01000042">
    <property type="protein sequence ID" value="KUF15912.1"/>
    <property type="molecule type" value="Genomic_DNA"/>
</dbReference>
<feature type="transmembrane region" description="Helical" evidence="2">
    <location>
        <begin position="94"/>
        <end position="112"/>
    </location>
</feature>
<name>A0A0W7WZB4_9ACTN</name>
<dbReference type="SUPFAM" id="SSF56219">
    <property type="entry name" value="DNase I-like"/>
    <property type="match status" value="1"/>
</dbReference>
<feature type="domain" description="Endonuclease/exonuclease/phosphatase" evidence="3">
    <location>
        <begin position="131"/>
        <end position="332"/>
    </location>
</feature>
<dbReference type="Gene3D" id="3.60.10.10">
    <property type="entry name" value="Endonuclease/exonuclease/phosphatase"/>
    <property type="match status" value="1"/>
</dbReference>
<evidence type="ECO:0000313" key="4">
    <source>
        <dbReference type="EMBL" id="KUF15912.1"/>
    </source>
</evidence>
<sequence>MEHVTAPSPPPEAGADGHDGGAEHLAVRRPQSRRVAAWIAGLLLAAVSAVLGCRVADTDAFTPVPQILAFLPWLLVPAVVALLLAALGRWRVGLVWAVAVLGGLAWFVQPYGTVGDPEGPPVAEVRVLASNVEFGRGVRGLVETVRERTPDLVFASECDRACDAELRAGLPRSAYPYRAAVAGNGADGSVILSNLPLKPAEGVRGTLGMPGAVADVKGIPVRLQLAHPMPPTPGDVARWRTELGRLRDFAASGGGQATILAGDFNATQDHAAFRRILGAGLRDGARIAGSARTPSWPTAVPRPFGTQIDHVLTTKDFAARDARFLEIGDTDHRALLIDLTLHRAAG</sequence>
<dbReference type="InterPro" id="IPR036691">
    <property type="entry name" value="Endo/exonu/phosph_ase_sf"/>
</dbReference>
<dbReference type="STRING" id="1765722.AT728_14555"/>
<feature type="region of interest" description="Disordered" evidence="1">
    <location>
        <begin position="1"/>
        <end position="22"/>
    </location>
</feature>
<keyword evidence="2" id="KW-1133">Transmembrane helix</keyword>
<organism evidence="4 5">
    <name type="scientific">Streptomyces silvensis</name>
    <dbReference type="NCBI Taxonomy" id="1765722"/>
    <lineage>
        <taxon>Bacteria</taxon>
        <taxon>Bacillati</taxon>
        <taxon>Actinomycetota</taxon>
        <taxon>Actinomycetes</taxon>
        <taxon>Kitasatosporales</taxon>
        <taxon>Streptomycetaceae</taxon>
        <taxon>Streptomyces</taxon>
    </lineage>
</organism>
<gene>
    <name evidence="4" type="ORF">AT728_14555</name>
</gene>
<dbReference type="InterPro" id="IPR005135">
    <property type="entry name" value="Endo/exonuclease/phosphatase"/>
</dbReference>
<keyword evidence="2" id="KW-0472">Membrane</keyword>
<dbReference type="RefSeq" id="WP_058850144.1">
    <property type="nucleotide sequence ID" value="NZ_LOCL01000042.1"/>
</dbReference>
<evidence type="ECO:0000256" key="2">
    <source>
        <dbReference type="SAM" id="Phobius"/>
    </source>
</evidence>
<protein>
    <recommendedName>
        <fullName evidence="3">Endonuclease/exonuclease/phosphatase domain-containing protein</fullName>
    </recommendedName>
</protein>